<evidence type="ECO:0000313" key="3">
    <source>
        <dbReference type="Proteomes" id="UP001161409"/>
    </source>
</evidence>
<comment type="caution">
    <text evidence="2">The sequence shown here is derived from an EMBL/GenBank/DDBJ whole genome shotgun (WGS) entry which is preliminary data.</text>
</comment>
<organism evidence="2 3">
    <name type="scientific">Sneathiella chinensis</name>
    <dbReference type="NCBI Taxonomy" id="349750"/>
    <lineage>
        <taxon>Bacteria</taxon>
        <taxon>Pseudomonadati</taxon>
        <taxon>Pseudomonadota</taxon>
        <taxon>Alphaproteobacteria</taxon>
        <taxon>Sneathiellales</taxon>
        <taxon>Sneathiellaceae</taxon>
        <taxon>Sneathiella</taxon>
    </lineage>
</organism>
<dbReference type="RefSeq" id="WP_169561774.1">
    <property type="nucleotide sequence ID" value="NZ_BSNF01000008.1"/>
</dbReference>
<evidence type="ECO:0000313" key="2">
    <source>
        <dbReference type="EMBL" id="GLQ07721.1"/>
    </source>
</evidence>
<dbReference type="CDD" id="cd06325">
    <property type="entry name" value="PBP1_ABC_unchar_transporter"/>
    <property type="match status" value="1"/>
</dbReference>
<dbReference type="InterPro" id="IPR007487">
    <property type="entry name" value="ABC_transpt-TYRBP-like"/>
</dbReference>
<name>A0ABQ5UAX2_9PROT</name>
<dbReference type="PANTHER" id="PTHR35271">
    <property type="entry name" value="ABC TRANSPORTER, SUBSTRATE-BINDING LIPOPROTEIN-RELATED"/>
    <property type="match status" value="1"/>
</dbReference>
<evidence type="ECO:0000256" key="1">
    <source>
        <dbReference type="SAM" id="SignalP"/>
    </source>
</evidence>
<proteinExistence type="predicted"/>
<accession>A0ABQ5UAX2</accession>
<sequence length="327" mass="33598">MKKTFGLLKGAAATALLAATVLSAPMAQAADKTLAVTAIVEHPALDAVHKGIVDELATLGYEQGKNLTVEHQTAQGDIPTTVTIAGKFVGSSPDVIVGISTPSAQAIIAKAPKDQAVVFSAVTDPVAAKLVSNLEKPGDNVTGVSDMSPIKKHLEMVRSIMPDAKKIGVLYNPGEANSISLIDMIEKEAPGLGFEVVKAGANNSGAVLASARSLVGKADAIYVPTDNTIVSAFEAVVKVGIDGKIPVFAGDTDSVKRGAAAALGFNYYALGRQTGQTVAKIFEGANPGDIPVEFPSILELFVNPASAEKMGLTIPESVIASAKEVIQ</sequence>
<dbReference type="EMBL" id="BSNF01000008">
    <property type="protein sequence ID" value="GLQ07721.1"/>
    <property type="molecule type" value="Genomic_DNA"/>
</dbReference>
<reference evidence="2" key="2">
    <citation type="submission" date="2023-01" db="EMBL/GenBank/DDBJ databases">
        <title>Draft genome sequence of Sneathiella chinensis strain NBRC 103408.</title>
        <authorList>
            <person name="Sun Q."/>
            <person name="Mori K."/>
        </authorList>
    </citation>
    <scope>NUCLEOTIDE SEQUENCE</scope>
    <source>
        <strain evidence="2">NBRC 103408</strain>
    </source>
</reference>
<dbReference type="PANTHER" id="PTHR35271:SF1">
    <property type="entry name" value="ABC TRANSPORTER, SUBSTRATE-BINDING LIPOPROTEIN"/>
    <property type="match status" value="1"/>
</dbReference>
<dbReference type="InterPro" id="IPR028082">
    <property type="entry name" value="Peripla_BP_I"/>
</dbReference>
<dbReference type="SUPFAM" id="SSF53822">
    <property type="entry name" value="Periplasmic binding protein-like I"/>
    <property type="match status" value="1"/>
</dbReference>
<dbReference type="Pfam" id="PF04392">
    <property type="entry name" value="ABC_sub_bind"/>
    <property type="match status" value="1"/>
</dbReference>
<feature type="signal peptide" evidence="1">
    <location>
        <begin position="1"/>
        <end position="29"/>
    </location>
</feature>
<gene>
    <name evidence="2" type="ORF">GCM10007924_29420</name>
</gene>
<reference evidence="2" key="1">
    <citation type="journal article" date="2014" name="Int. J. Syst. Evol. Microbiol.">
        <title>Complete genome of a new Firmicutes species belonging to the dominant human colonic microbiota ('Ruminococcus bicirculans') reveals two chromosomes and a selective capacity to utilize plant glucans.</title>
        <authorList>
            <consortium name="NISC Comparative Sequencing Program"/>
            <person name="Wegmann U."/>
            <person name="Louis P."/>
            <person name="Goesmann A."/>
            <person name="Henrissat B."/>
            <person name="Duncan S.H."/>
            <person name="Flint H.J."/>
        </authorList>
    </citation>
    <scope>NUCLEOTIDE SEQUENCE</scope>
    <source>
        <strain evidence="2">NBRC 103408</strain>
    </source>
</reference>
<keyword evidence="1" id="KW-0732">Signal</keyword>
<dbReference type="Gene3D" id="3.40.50.2300">
    <property type="match status" value="2"/>
</dbReference>
<protein>
    <submittedName>
        <fullName evidence="2">ABC transporter substrate-binding protein</fullName>
    </submittedName>
</protein>
<dbReference type="Proteomes" id="UP001161409">
    <property type="component" value="Unassembled WGS sequence"/>
</dbReference>
<feature type="chain" id="PRO_5046418311" evidence="1">
    <location>
        <begin position="30"/>
        <end position="327"/>
    </location>
</feature>
<keyword evidence="3" id="KW-1185">Reference proteome</keyword>